<evidence type="ECO:0008006" key="3">
    <source>
        <dbReference type="Google" id="ProtNLM"/>
    </source>
</evidence>
<dbReference type="Proteomes" id="UP000235786">
    <property type="component" value="Unassembled WGS sequence"/>
</dbReference>
<keyword evidence="2" id="KW-1185">Reference proteome</keyword>
<proteinExistence type="predicted"/>
<evidence type="ECO:0000313" key="2">
    <source>
        <dbReference type="Proteomes" id="UP000235786"/>
    </source>
</evidence>
<protein>
    <recommendedName>
        <fullName evidence="3">ABM domain-containing protein</fullName>
    </recommendedName>
</protein>
<dbReference type="EMBL" id="KZ613942">
    <property type="protein sequence ID" value="PMD43577.1"/>
    <property type="molecule type" value="Genomic_DNA"/>
</dbReference>
<dbReference type="AlphaFoldDB" id="A0A2J6RYJ1"/>
<name>A0A2J6RYJ1_HYAVF</name>
<dbReference type="OrthoDB" id="3830579at2759"/>
<accession>A0A2J6RYJ1</accession>
<sequence>MVVTQIIHFGAEQSLDQHAVPTTVDDRIQKTVQALKGVKTPQHFVLGTQVQDKGAIQITSEWASSQDYSTSESTTEYRSFIHTLTNSCGKPQSTFNISLDKPAFGIDGPATAHVVEYVQVYFPSSLVTPSFQQKISSDFSRFEEIFRRAAKGDLGLAVGWVLEEQEHEDVEGGMAKCFFVMRGWEGMSFFEESVRSDAYKEAVQILLGWNAPFRMWHVERKVADDFEGVL</sequence>
<reference evidence="1 2" key="1">
    <citation type="submission" date="2016-04" db="EMBL/GenBank/DDBJ databases">
        <title>A degradative enzymes factory behind the ericoid mycorrhizal symbiosis.</title>
        <authorList>
            <consortium name="DOE Joint Genome Institute"/>
            <person name="Martino E."/>
            <person name="Morin E."/>
            <person name="Grelet G."/>
            <person name="Kuo A."/>
            <person name="Kohler A."/>
            <person name="Daghino S."/>
            <person name="Barry K."/>
            <person name="Choi C."/>
            <person name="Cichocki N."/>
            <person name="Clum A."/>
            <person name="Copeland A."/>
            <person name="Hainaut M."/>
            <person name="Haridas S."/>
            <person name="Labutti K."/>
            <person name="Lindquist E."/>
            <person name="Lipzen A."/>
            <person name="Khouja H.-R."/>
            <person name="Murat C."/>
            <person name="Ohm R."/>
            <person name="Olson A."/>
            <person name="Spatafora J."/>
            <person name="Veneault-Fourrey C."/>
            <person name="Henrissat B."/>
            <person name="Grigoriev I."/>
            <person name="Martin F."/>
            <person name="Perotto S."/>
        </authorList>
    </citation>
    <scope>NUCLEOTIDE SEQUENCE [LARGE SCALE GENOMIC DNA]</scope>
    <source>
        <strain evidence="1 2">F</strain>
    </source>
</reference>
<gene>
    <name evidence="1" type="ORF">L207DRAFT_300433</name>
</gene>
<organism evidence="1 2">
    <name type="scientific">Hyaloscypha variabilis (strain UAMH 11265 / GT02V1 / F)</name>
    <name type="common">Meliniomyces variabilis</name>
    <dbReference type="NCBI Taxonomy" id="1149755"/>
    <lineage>
        <taxon>Eukaryota</taxon>
        <taxon>Fungi</taxon>
        <taxon>Dikarya</taxon>
        <taxon>Ascomycota</taxon>
        <taxon>Pezizomycotina</taxon>
        <taxon>Leotiomycetes</taxon>
        <taxon>Helotiales</taxon>
        <taxon>Hyaloscyphaceae</taxon>
        <taxon>Hyaloscypha</taxon>
        <taxon>Hyaloscypha variabilis</taxon>
    </lineage>
</organism>
<evidence type="ECO:0000313" key="1">
    <source>
        <dbReference type="EMBL" id="PMD43577.1"/>
    </source>
</evidence>